<accession>A0A3S4GD01</accession>
<name>A0A3S4GD01_KLEPN</name>
<dbReference type="AlphaFoldDB" id="A0A3S4GD01"/>
<reference evidence="1 2" key="1">
    <citation type="submission" date="2018-12" db="EMBL/GenBank/DDBJ databases">
        <authorList>
            <consortium name="Pathogen Informatics"/>
        </authorList>
    </citation>
    <scope>NUCLEOTIDE SEQUENCE [LARGE SCALE GENOMIC DNA]</scope>
    <source>
        <strain evidence="1 2">NCTC13635</strain>
    </source>
</reference>
<dbReference type="Proteomes" id="UP000282433">
    <property type="component" value="Chromosome"/>
</dbReference>
<protein>
    <submittedName>
        <fullName evidence="1">RND multidrug efflux transporter, Acriflavin resistance protein</fullName>
    </submittedName>
</protein>
<sequence length="32" mass="3751">MTLFGLFLTPVFYVTLRKLVTRRKPVQEDLPA</sequence>
<dbReference type="EMBL" id="LR134162">
    <property type="protein sequence ID" value="VEB01526.1"/>
    <property type="molecule type" value="Genomic_DNA"/>
</dbReference>
<evidence type="ECO:0000313" key="2">
    <source>
        <dbReference type="Proteomes" id="UP000282433"/>
    </source>
</evidence>
<organism evidence="1 2">
    <name type="scientific">Klebsiella pneumoniae</name>
    <dbReference type="NCBI Taxonomy" id="573"/>
    <lineage>
        <taxon>Bacteria</taxon>
        <taxon>Pseudomonadati</taxon>
        <taxon>Pseudomonadota</taxon>
        <taxon>Gammaproteobacteria</taxon>
        <taxon>Enterobacterales</taxon>
        <taxon>Enterobacteriaceae</taxon>
        <taxon>Klebsiella/Raoultella group</taxon>
        <taxon>Klebsiella</taxon>
        <taxon>Klebsiella pneumoniae complex</taxon>
    </lineage>
</organism>
<gene>
    <name evidence="1" type="ORF">NCTC13635_02145</name>
</gene>
<proteinExistence type="predicted"/>
<evidence type="ECO:0000313" key="1">
    <source>
        <dbReference type="EMBL" id="VEB01526.1"/>
    </source>
</evidence>